<feature type="transmembrane region" description="Helical" evidence="1">
    <location>
        <begin position="71"/>
        <end position="89"/>
    </location>
</feature>
<reference evidence="3" key="1">
    <citation type="journal article" date="2014" name="Nat. Commun.">
        <title>Genomic adaptations of the halophilic Dead Sea filamentous fungus Eurotium rubrum.</title>
        <authorList>
            <person name="Kis-Papo T."/>
            <person name="Weig A.R."/>
            <person name="Riley R."/>
            <person name="Persoh D."/>
            <person name="Salamov A."/>
            <person name="Sun H."/>
            <person name="Lipzen A."/>
            <person name="Wasser S.P."/>
            <person name="Rambold G."/>
            <person name="Grigoriev I.V."/>
            <person name="Nevo E."/>
        </authorList>
    </citation>
    <scope>NUCLEOTIDE SEQUENCE [LARGE SCALE GENOMIC DNA]</scope>
    <source>
        <strain evidence="3">CBS 135680</strain>
    </source>
</reference>
<evidence type="ECO:0000313" key="3">
    <source>
        <dbReference type="Proteomes" id="UP000019804"/>
    </source>
</evidence>
<dbReference type="HOGENOM" id="CLU_061220_0_0_1"/>
<feature type="transmembrane region" description="Helical" evidence="1">
    <location>
        <begin position="125"/>
        <end position="144"/>
    </location>
</feature>
<accession>A0A017S338</accession>
<feature type="transmembrane region" description="Helical" evidence="1">
    <location>
        <begin position="21"/>
        <end position="41"/>
    </location>
</feature>
<dbReference type="STRING" id="1388766.A0A017S338"/>
<keyword evidence="3" id="KW-1185">Reference proteome</keyword>
<keyword evidence="1" id="KW-0472">Membrane</keyword>
<evidence type="ECO:0000313" key="2">
    <source>
        <dbReference type="EMBL" id="EYE91448.1"/>
    </source>
</evidence>
<protein>
    <submittedName>
        <fullName evidence="2">DUF1774-domain-containing protein</fullName>
    </submittedName>
</protein>
<dbReference type="AlphaFoldDB" id="A0A017S338"/>
<dbReference type="Pfam" id="PF08611">
    <property type="entry name" value="DUF1774"/>
    <property type="match status" value="1"/>
</dbReference>
<feature type="transmembrane region" description="Helical" evidence="1">
    <location>
        <begin position="151"/>
        <end position="171"/>
    </location>
</feature>
<dbReference type="EMBL" id="KK088445">
    <property type="protein sequence ID" value="EYE91448.1"/>
    <property type="molecule type" value="Genomic_DNA"/>
</dbReference>
<dbReference type="OrthoDB" id="3342455at2759"/>
<sequence>MTSYNPFARRESHPTSALSTYRILVPLSWMLVVIVGIYYTFHSPDVKHGHRIFKQGNKHTTPFSLNGTLAGIYWILILLSQISYVYHLFSRQTALVTSAANIASHFILNNLALFIWILLWTRDHFWGSEIFLILNFINLHAAYWRHRRLPAFVHLPAIAGPYAWTLFGLFWNGAVAVNSDKLPARIVANVFIWVLFAVGSGHIASTQDYILGYCLSWLMLALAVKQLAIKVIALQWIFAFVIFAIFLIESVYLSSTKYYGRDSLFRRVAHPETDREREPLLN</sequence>
<evidence type="ECO:0000256" key="1">
    <source>
        <dbReference type="SAM" id="Phobius"/>
    </source>
</evidence>
<dbReference type="PANTHER" id="PTHR37992">
    <property type="entry name" value="EXPRESSED PROTEIN"/>
    <property type="match status" value="1"/>
</dbReference>
<gene>
    <name evidence="2" type="ORF">EURHEDRAFT_518446</name>
</gene>
<dbReference type="GeneID" id="63701801"/>
<dbReference type="RefSeq" id="XP_040635138.1">
    <property type="nucleotide sequence ID" value="XM_040786677.1"/>
</dbReference>
<proteinExistence type="predicted"/>
<organism evidence="2 3">
    <name type="scientific">Aspergillus ruber (strain CBS 135680)</name>
    <dbReference type="NCBI Taxonomy" id="1388766"/>
    <lineage>
        <taxon>Eukaryota</taxon>
        <taxon>Fungi</taxon>
        <taxon>Dikarya</taxon>
        <taxon>Ascomycota</taxon>
        <taxon>Pezizomycotina</taxon>
        <taxon>Eurotiomycetes</taxon>
        <taxon>Eurotiomycetidae</taxon>
        <taxon>Eurotiales</taxon>
        <taxon>Aspergillaceae</taxon>
        <taxon>Aspergillus</taxon>
        <taxon>Aspergillus subgen. Aspergillus</taxon>
    </lineage>
</organism>
<feature type="transmembrane region" description="Helical" evidence="1">
    <location>
        <begin position="234"/>
        <end position="253"/>
    </location>
</feature>
<keyword evidence="1" id="KW-1133">Transmembrane helix</keyword>
<name>A0A017S338_ASPRC</name>
<dbReference type="PANTHER" id="PTHR37992:SF1">
    <property type="entry name" value="DUF1774-DOMAIN-CONTAINING PROTEIN"/>
    <property type="match status" value="1"/>
</dbReference>
<dbReference type="InterPro" id="IPR013920">
    <property type="entry name" value="DUF1774_fun"/>
</dbReference>
<feature type="transmembrane region" description="Helical" evidence="1">
    <location>
        <begin position="183"/>
        <end position="203"/>
    </location>
</feature>
<keyword evidence="1" id="KW-0812">Transmembrane</keyword>
<feature type="transmembrane region" description="Helical" evidence="1">
    <location>
        <begin position="101"/>
        <end position="119"/>
    </location>
</feature>
<dbReference type="Proteomes" id="UP000019804">
    <property type="component" value="Unassembled WGS sequence"/>
</dbReference>